<evidence type="ECO:0000256" key="1">
    <source>
        <dbReference type="SAM" id="Phobius"/>
    </source>
</evidence>
<organism evidence="2 3">
    <name type="scientific">Psychroflexus salarius</name>
    <dbReference type="NCBI Taxonomy" id="1155689"/>
    <lineage>
        <taxon>Bacteria</taxon>
        <taxon>Pseudomonadati</taxon>
        <taxon>Bacteroidota</taxon>
        <taxon>Flavobacteriia</taxon>
        <taxon>Flavobacteriales</taxon>
        <taxon>Flavobacteriaceae</taxon>
        <taxon>Psychroflexus</taxon>
    </lineage>
</organism>
<keyword evidence="3" id="KW-1185">Reference proteome</keyword>
<evidence type="ECO:0000313" key="2">
    <source>
        <dbReference type="EMBL" id="SHE91788.1"/>
    </source>
</evidence>
<feature type="transmembrane region" description="Helical" evidence="1">
    <location>
        <begin position="122"/>
        <end position="141"/>
    </location>
</feature>
<dbReference type="AlphaFoldDB" id="A0A1M4XED7"/>
<accession>A0A1M4XED7</accession>
<evidence type="ECO:0000313" key="3">
    <source>
        <dbReference type="Proteomes" id="UP000184462"/>
    </source>
</evidence>
<protein>
    <submittedName>
        <fullName evidence="2">Uncharacterized protein</fullName>
    </submittedName>
</protein>
<proteinExistence type="predicted"/>
<dbReference type="RefSeq" id="WP_073193471.1">
    <property type="nucleotide sequence ID" value="NZ_FQTW01000008.1"/>
</dbReference>
<dbReference type="Proteomes" id="UP000184462">
    <property type="component" value="Unassembled WGS sequence"/>
</dbReference>
<dbReference type="STRING" id="1155689.SAMN05444278_10898"/>
<reference evidence="2 3" key="1">
    <citation type="submission" date="2016-11" db="EMBL/GenBank/DDBJ databases">
        <authorList>
            <person name="Jaros S."/>
            <person name="Januszkiewicz K."/>
            <person name="Wedrychowicz H."/>
        </authorList>
    </citation>
    <scope>NUCLEOTIDE SEQUENCE [LARGE SCALE GENOMIC DNA]</scope>
    <source>
        <strain evidence="2 3">DSM 25661</strain>
    </source>
</reference>
<name>A0A1M4XED7_9FLAO</name>
<feature type="transmembrane region" description="Helical" evidence="1">
    <location>
        <begin position="162"/>
        <end position="183"/>
    </location>
</feature>
<dbReference type="OrthoDB" id="662673at2"/>
<dbReference type="EMBL" id="FQTW01000008">
    <property type="protein sequence ID" value="SHE91788.1"/>
    <property type="molecule type" value="Genomic_DNA"/>
</dbReference>
<keyword evidence="1" id="KW-0472">Membrane</keyword>
<sequence length="239" mass="28290">MKENPKLKYSDLKRLYQFTREHFVVYVDVQRIFVKELAEGIKQQWEQNPDLKFETALERQFKTYGIYGFSDRNDTIVQKLQTYYLKVSIKYSLEKLLSKNILLSLLLAFLVYYLFFGLGWQAYYLLTFAILFIIGAFYLHFRHQRKLNKSRKSHTASLINETIKTGGNSGMVTLILVQFPLQISKANTGALLDEIFLVTMYLVMILGVYILYTSYFILPQQNFKIKRLLHQKLHNYQTT</sequence>
<keyword evidence="1" id="KW-1133">Transmembrane helix</keyword>
<feature type="transmembrane region" description="Helical" evidence="1">
    <location>
        <begin position="96"/>
        <end position="116"/>
    </location>
</feature>
<keyword evidence="1" id="KW-0812">Transmembrane</keyword>
<gene>
    <name evidence="2" type="ORF">SAMN05444278_10898</name>
</gene>
<feature type="transmembrane region" description="Helical" evidence="1">
    <location>
        <begin position="195"/>
        <end position="218"/>
    </location>
</feature>